<accession>A0ABP9NN79</accession>
<protein>
    <submittedName>
        <fullName evidence="1">Ornithine cyclodeaminase</fullName>
    </submittedName>
</protein>
<reference evidence="2" key="1">
    <citation type="journal article" date="2019" name="Int. J. Syst. Evol. Microbiol.">
        <title>The Global Catalogue of Microorganisms (GCM) 10K type strain sequencing project: providing services to taxonomists for standard genome sequencing and annotation.</title>
        <authorList>
            <consortium name="The Broad Institute Genomics Platform"/>
            <consortium name="The Broad Institute Genome Sequencing Center for Infectious Disease"/>
            <person name="Wu L."/>
            <person name="Ma J."/>
        </authorList>
    </citation>
    <scope>NUCLEOTIDE SEQUENCE [LARGE SCALE GENOMIC DNA]</scope>
    <source>
        <strain evidence="2">JCM 18302</strain>
    </source>
</reference>
<dbReference type="EMBL" id="BAABJO010000018">
    <property type="protein sequence ID" value="GAA5128406.1"/>
    <property type="molecule type" value="Genomic_DNA"/>
</dbReference>
<keyword evidence="2" id="KW-1185">Reference proteome</keyword>
<dbReference type="SUPFAM" id="SSF51735">
    <property type="entry name" value="NAD(P)-binding Rossmann-fold domains"/>
    <property type="match status" value="1"/>
</dbReference>
<sequence length="334" mass="34455">MPRIIDDAVVGRVLPPAAAVAAVETAFDLLAAGAAQDRPRERSSAGGVTLNVMSAIAPTLDAVAVKSYPVVRSGTNRASVITILVYGHRTGELRALLQGDLLGRSRTAAASAVATRAMARPDSSTVCVFGTGFQAPAQVTALAEVLPKLDTVLVVGRTAERAEATARALRDAHPRLRVESGTSPERAVPQADVVVTATGASEPLFDGALLRPGTHVNAVGSNAAGRRELDATVFRRAAHVVVDSVEVARTECGDLLANGLDPAEATAFASVQAGRVPGRTHPDDITVYESHGLALQDLVCAVRVIDAAAAADLGTTVHPESWAPLPTDVRGANE</sequence>
<dbReference type="PIRSF" id="PIRSF001439">
    <property type="entry name" value="CryM"/>
    <property type="match status" value="1"/>
</dbReference>
<dbReference type="Gene3D" id="3.30.1780.10">
    <property type="entry name" value="ornithine cyclodeaminase, domain 1"/>
    <property type="match status" value="1"/>
</dbReference>
<comment type="caution">
    <text evidence="1">The sequence shown here is derived from an EMBL/GenBank/DDBJ whole genome shotgun (WGS) entry which is preliminary data.</text>
</comment>
<dbReference type="InterPro" id="IPR023401">
    <property type="entry name" value="ODC_N"/>
</dbReference>
<gene>
    <name evidence="1" type="ORF">GCM10023320_47290</name>
</gene>
<evidence type="ECO:0000313" key="2">
    <source>
        <dbReference type="Proteomes" id="UP001500804"/>
    </source>
</evidence>
<dbReference type="PANTHER" id="PTHR13812:SF19">
    <property type="entry name" value="KETIMINE REDUCTASE MU-CRYSTALLIN"/>
    <property type="match status" value="1"/>
</dbReference>
<dbReference type="Proteomes" id="UP001500804">
    <property type="component" value="Unassembled WGS sequence"/>
</dbReference>
<dbReference type="PANTHER" id="PTHR13812">
    <property type="entry name" value="KETIMINE REDUCTASE MU-CRYSTALLIN"/>
    <property type="match status" value="1"/>
</dbReference>
<dbReference type="RefSeq" id="WP_345607486.1">
    <property type="nucleotide sequence ID" value="NZ_BAABJO010000018.1"/>
</dbReference>
<dbReference type="InterPro" id="IPR003462">
    <property type="entry name" value="ODC_Mu_crystall"/>
</dbReference>
<name>A0ABP9NN79_9PSEU</name>
<dbReference type="InterPro" id="IPR036291">
    <property type="entry name" value="NAD(P)-bd_dom_sf"/>
</dbReference>
<dbReference type="Gene3D" id="3.40.50.720">
    <property type="entry name" value="NAD(P)-binding Rossmann-like Domain"/>
    <property type="match status" value="1"/>
</dbReference>
<proteinExistence type="predicted"/>
<organism evidence="1 2">
    <name type="scientific">Pseudonocardia adelaidensis</name>
    <dbReference type="NCBI Taxonomy" id="648754"/>
    <lineage>
        <taxon>Bacteria</taxon>
        <taxon>Bacillati</taxon>
        <taxon>Actinomycetota</taxon>
        <taxon>Actinomycetes</taxon>
        <taxon>Pseudonocardiales</taxon>
        <taxon>Pseudonocardiaceae</taxon>
        <taxon>Pseudonocardia</taxon>
    </lineage>
</organism>
<evidence type="ECO:0000313" key="1">
    <source>
        <dbReference type="EMBL" id="GAA5128406.1"/>
    </source>
</evidence>
<dbReference type="Pfam" id="PF02423">
    <property type="entry name" value="OCD_Mu_crystall"/>
    <property type="match status" value="1"/>
</dbReference>